<dbReference type="GO" id="GO:0016301">
    <property type="term" value="F:kinase activity"/>
    <property type="evidence" value="ECO:0007669"/>
    <property type="project" value="UniProtKB-KW"/>
</dbReference>
<dbReference type="RefSeq" id="WP_211321263.1">
    <property type="nucleotide sequence ID" value="NZ_QGGO01000042.1"/>
</dbReference>
<dbReference type="Gene3D" id="3.30.565.10">
    <property type="entry name" value="Histidine kinase-like ATPase, C-terminal domain"/>
    <property type="match status" value="1"/>
</dbReference>
<keyword evidence="1" id="KW-0418">Kinase</keyword>
<protein>
    <submittedName>
        <fullName evidence="1">Histidine kinase/DNA gyrase B/HSP90-like ATPase</fullName>
    </submittedName>
</protein>
<evidence type="ECO:0000313" key="1">
    <source>
        <dbReference type="EMBL" id="PWK16870.1"/>
    </source>
</evidence>
<name>A0A316E201_9BACT</name>
<keyword evidence="2" id="KW-1185">Reference proteome</keyword>
<dbReference type="InterPro" id="IPR036890">
    <property type="entry name" value="HATPase_C_sf"/>
</dbReference>
<gene>
    <name evidence="1" type="ORF">LV89_04690</name>
</gene>
<accession>A0A316E201</accession>
<comment type="caution">
    <text evidence="1">The sequence shown here is derived from an EMBL/GenBank/DDBJ whole genome shotgun (WGS) entry which is preliminary data.</text>
</comment>
<reference evidence="1 2" key="1">
    <citation type="submission" date="2018-05" db="EMBL/GenBank/DDBJ databases">
        <title>Genomic Encyclopedia of Archaeal and Bacterial Type Strains, Phase II (KMG-II): from individual species to whole genera.</title>
        <authorList>
            <person name="Goeker M."/>
        </authorList>
    </citation>
    <scope>NUCLEOTIDE SEQUENCE [LARGE SCALE GENOMIC DNA]</scope>
    <source>
        <strain evidence="1 2">DSM 22214</strain>
    </source>
</reference>
<dbReference type="Proteomes" id="UP000245489">
    <property type="component" value="Unassembled WGS sequence"/>
</dbReference>
<dbReference type="SUPFAM" id="SSF55874">
    <property type="entry name" value="ATPase domain of HSP90 chaperone/DNA topoisomerase II/histidine kinase"/>
    <property type="match status" value="1"/>
</dbReference>
<keyword evidence="1" id="KW-0808">Transferase</keyword>
<dbReference type="Pfam" id="PF13589">
    <property type="entry name" value="HATPase_c_3"/>
    <property type="match status" value="1"/>
</dbReference>
<dbReference type="AlphaFoldDB" id="A0A316E201"/>
<sequence>MEIANRMYSFKKHKITPRVSSSFDGLRVSHNIRNNIKAMKMSIKKTPKVNQVNEFKEIANNFANPLEIVREAISNSIDARADNIRLYFDIIDHYGEDLFRVVIEDNGKGMNEAELESFFDLGNSTKIGNSDAIGEKGHGTKVYFHSRQVNLITYKDDKCIKATMNDIYKSLNQNIIPSYEYTITESESDKIGTKVEIIGYNLNKFSVFKHAILKDYILWKTKFGAIDQIFDLKTFDDYKIILKGLDVDVPEVIVFGHIFPQESESANKLFDTHNNDAPDFFCKKWIETGTLPNFPHIKYQSVFYVEGKYIKYGYNPMLRRQGYKAPDGSYTIQDRYGLWLTKDYIPIQRKNEWIVSKGSEYTKFHAFFNCQNFKLTANRGSVEATTPEILQDIEKKVRDIYESILNSEEYAILDWLQGEAKGYDTVEKEKREYDRRKKYALKQKIAEFKGIKLYEPQLESGVHALLMQLSILEPELFPFEMIDYNTNTGIDILVKEKNNLTIDQSRIYYIELKNFLDKYFNHSFEYLHSIVCWDTKILDGDEITDIQGKKRVLRIVNPNSPSDHTRYFLDDPRDERRIIVYVLKDFLKERLQIEFRPRQIR</sequence>
<dbReference type="EMBL" id="QGGO01000042">
    <property type="protein sequence ID" value="PWK16870.1"/>
    <property type="molecule type" value="Genomic_DNA"/>
</dbReference>
<organism evidence="1 2">
    <name type="scientific">Arcicella aurantiaca</name>
    <dbReference type="NCBI Taxonomy" id="591202"/>
    <lineage>
        <taxon>Bacteria</taxon>
        <taxon>Pseudomonadati</taxon>
        <taxon>Bacteroidota</taxon>
        <taxon>Cytophagia</taxon>
        <taxon>Cytophagales</taxon>
        <taxon>Flectobacillaceae</taxon>
        <taxon>Arcicella</taxon>
    </lineage>
</organism>
<evidence type="ECO:0000313" key="2">
    <source>
        <dbReference type="Proteomes" id="UP000245489"/>
    </source>
</evidence>
<proteinExistence type="predicted"/>